<dbReference type="PANTHER" id="PTHR13114">
    <property type="entry name" value="MEDIATOR OF RNA POLYMERASE II TRANSCRIPTION SUBUNIT 17"/>
    <property type="match status" value="1"/>
</dbReference>
<accession>A0ABR3Z1C8</accession>
<proteinExistence type="inferred from homology"/>
<feature type="compositionally biased region" description="Basic and acidic residues" evidence="9">
    <location>
        <begin position="121"/>
        <end position="138"/>
    </location>
</feature>
<dbReference type="InterPro" id="IPR019313">
    <property type="entry name" value="Mediator_Med17"/>
</dbReference>
<feature type="region of interest" description="Disordered" evidence="9">
    <location>
        <begin position="544"/>
        <end position="565"/>
    </location>
</feature>
<sequence>MADNRPRLAARPGAASGSTASGSSASEPLGPPPPPSSTSASASASASGPLFGTRDPVFRPWPLPSKQPTNIGEFVQRLKFQGVDFRDLSEEKLREQIKKEKAGEADDATAQAEKTAAAKKKAAEKSAKRDTSHDRPKGIQEMLAKRDEILFSLEAALQSGLIAVDFVSLLLSKDRPTQALQTLSPIVRDKAGIGTLSAGRVANAQQAVRALRGRFGEVHGLDETTKFNAQRLIEHKTECVGWQLLAMDRASEVLKFGRKRLRVEMRREERYWSEVLAVRDKGWNLSRMPGQRRVLRVKFGFSESAPDLRALSFAPLRRVKNGQVALDLSALGAPSAIVVTLRKKTGKGGRVKTGRSPLATRLADSASLEDCILEARNTVNAKELWRELNREARLMISHGVVFRDSEIVFPAGADTEGTITIEPLYHRSSTNVSVAEKKKREDEATHDPKLNDIAAGLCTSLQLFLAHGHRDHYRQRSSPQPLTDTVPLPPIYYMLRPIVANLKYEKAIQHISQYLADVCGILHGLGLDGSRFTLYERPLSMSIPSQNAAGQRPGQGGQPPQAVPSASEGLCNAFLAPREFSFEFTINPEVRILVRCRTTVVPLKAQYLIQLLPPVNSSPATAGSGPLAPPAPPPPRNPLLDTFPPADNYGTLRDVLDYVGRATTHVLASHARKLAKQWEDRSGMGAAWATSVDGMEIRQLNNAFWKVRFSLVPQSAVTVLDKLVSLTESGGGTTVKQEKTSAFTIENDEDDYVDESAQLVTKNGGGDDSAQDTENASNVDSPLARPSPPELRVYASWPMAESESAVYRKWAWGAASLEAAAQARTGGGGGSGGGGEDDDDDESESNDLESIVVGCVSGNLKPMVDTRPR</sequence>
<dbReference type="PANTHER" id="PTHR13114:SF7">
    <property type="entry name" value="MEDIATOR OF RNA POLYMERASE II TRANSCRIPTION SUBUNIT 17"/>
    <property type="match status" value="1"/>
</dbReference>
<dbReference type="Pfam" id="PF10156">
    <property type="entry name" value="Med17"/>
    <property type="match status" value="1"/>
</dbReference>
<feature type="compositionally biased region" description="Gly residues" evidence="9">
    <location>
        <begin position="825"/>
        <end position="834"/>
    </location>
</feature>
<comment type="similarity">
    <text evidence="2 8">Belongs to the Mediator complex subunit 17 family.</text>
</comment>
<keyword evidence="4 8" id="KW-0805">Transcription regulation</keyword>
<gene>
    <name evidence="10" type="primary">SRB4</name>
    <name evidence="8" type="synonym">MED17</name>
    <name evidence="10" type="ORF">Sste5346_005915</name>
</gene>
<comment type="subunit">
    <text evidence="8">Component of the Mediator complex.</text>
</comment>
<keyword evidence="8" id="KW-0010">Activator</keyword>
<comment type="function">
    <text evidence="8">Component of the Mediator complex, a coactivator involved in the regulated transcription of nearly all RNA polymerase II-dependent genes. Mediator functions as a bridge to convey information from gene-specific regulatory proteins to the basal RNA polymerase II transcription machinery. Mediator is recruited to promoters by direct interactions with regulatory proteins and serves as a scaffold for the assembly of a functional preinitiation complex with RNA polymerase II and the general transcription factors.</text>
</comment>
<protein>
    <recommendedName>
        <fullName evidence="3 8">Mediator of RNA polymerase II transcription subunit 17</fullName>
    </recommendedName>
    <alternativeName>
        <fullName evidence="7 8">Mediator complex subunit 17</fullName>
    </alternativeName>
</protein>
<feature type="region of interest" description="Disordered" evidence="9">
    <location>
        <begin position="759"/>
        <end position="789"/>
    </location>
</feature>
<feature type="compositionally biased region" description="Low complexity" evidence="9">
    <location>
        <begin position="37"/>
        <end position="49"/>
    </location>
</feature>
<keyword evidence="6 8" id="KW-0539">Nucleus</keyword>
<keyword evidence="5 8" id="KW-0804">Transcription</keyword>
<keyword evidence="11" id="KW-1185">Reference proteome</keyword>
<evidence type="ECO:0000256" key="5">
    <source>
        <dbReference type="ARBA" id="ARBA00023163"/>
    </source>
</evidence>
<feature type="compositionally biased region" description="Low complexity" evidence="9">
    <location>
        <begin position="9"/>
        <end position="28"/>
    </location>
</feature>
<feature type="region of interest" description="Disordered" evidence="9">
    <location>
        <begin position="822"/>
        <end position="869"/>
    </location>
</feature>
<evidence type="ECO:0000256" key="3">
    <source>
        <dbReference type="ARBA" id="ARBA00019610"/>
    </source>
</evidence>
<evidence type="ECO:0000256" key="7">
    <source>
        <dbReference type="ARBA" id="ARBA00032014"/>
    </source>
</evidence>
<evidence type="ECO:0000256" key="4">
    <source>
        <dbReference type="ARBA" id="ARBA00023015"/>
    </source>
</evidence>
<evidence type="ECO:0000256" key="1">
    <source>
        <dbReference type="ARBA" id="ARBA00004123"/>
    </source>
</evidence>
<feature type="region of interest" description="Disordered" evidence="9">
    <location>
        <begin position="98"/>
        <end position="138"/>
    </location>
</feature>
<evidence type="ECO:0000256" key="2">
    <source>
        <dbReference type="ARBA" id="ARBA00005635"/>
    </source>
</evidence>
<dbReference type="Proteomes" id="UP001583186">
    <property type="component" value="Unassembled WGS sequence"/>
</dbReference>
<dbReference type="EMBL" id="JAWCUI010000033">
    <property type="protein sequence ID" value="KAL1894413.1"/>
    <property type="molecule type" value="Genomic_DNA"/>
</dbReference>
<evidence type="ECO:0000256" key="8">
    <source>
        <dbReference type="RuleBase" id="RU364140"/>
    </source>
</evidence>
<evidence type="ECO:0000256" key="9">
    <source>
        <dbReference type="SAM" id="MobiDB-lite"/>
    </source>
</evidence>
<evidence type="ECO:0000313" key="11">
    <source>
        <dbReference type="Proteomes" id="UP001583186"/>
    </source>
</evidence>
<reference evidence="10 11" key="1">
    <citation type="journal article" date="2024" name="IMA Fungus">
        <title>IMA Genome - F19 : A genome assembly and annotation guide to empower mycologists, including annotated draft genome sequences of Ceratocystis pirilliformis, Diaporthe australafricana, Fusarium ophioides, Paecilomyces lecythidis, and Sporothrix stenoceras.</title>
        <authorList>
            <person name="Aylward J."/>
            <person name="Wilson A.M."/>
            <person name="Visagie C.M."/>
            <person name="Spraker J."/>
            <person name="Barnes I."/>
            <person name="Buitendag C."/>
            <person name="Ceriani C."/>
            <person name="Del Mar Angel L."/>
            <person name="du Plessis D."/>
            <person name="Fuchs T."/>
            <person name="Gasser K."/>
            <person name="Kramer D."/>
            <person name="Li W."/>
            <person name="Munsamy K."/>
            <person name="Piso A."/>
            <person name="Price J.L."/>
            <person name="Sonnekus B."/>
            <person name="Thomas C."/>
            <person name="van der Nest A."/>
            <person name="van Dijk A."/>
            <person name="van Heerden A."/>
            <person name="van Vuuren N."/>
            <person name="Yilmaz N."/>
            <person name="Duong T.A."/>
            <person name="van der Merwe N.A."/>
            <person name="Wingfield M.J."/>
            <person name="Wingfield B.D."/>
        </authorList>
    </citation>
    <scope>NUCLEOTIDE SEQUENCE [LARGE SCALE GENOMIC DNA]</scope>
    <source>
        <strain evidence="10 11">CMW 5346</strain>
    </source>
</reference>
<name>A0ABR3Z1C8_9PEZI</name>
<comment type="caution">
    <text evidence="10">The sequence shown here is derived from an EMBL/GenBank/DDBJ whole genome shotgun (WGS) entry which is preliminary data.</text>
</comment>
<feature type="region of interest" description="Disordered" evidence="9">
    <location>
        <begin position="1"/>
        <end position="70"/>
    </location>
</feature>
<feature type="compositionally biased region" description="Acidic residues" evidence="9">
    <location>
        <begin position="835"/>
        <end position="847"/>
    </location>
</feature>
<evidence type="ECO:0000256" key="6">
    <source>
        <dbReference type="ARBA" id="ARBA00023242"/>
    </source>
</evidence>
<dbReference type="Gene3D" id="6.10.250.2620">
    <property type="match status" value="1"/>
</dbReference>
<evidence type="ECO:0000313" key="10">
    <source>
        <dbReference type="EMBL" id="KAL1894413.1"/>
    </source>
</evidence>
<organism evidence="10 11">
    <name type="scientific">Sporothrix stenoceras</name>
    <dbReference type="NCBI Taxonomy" id="5173"/>
    <lineage>
        <taxon>Eukaryota</taxon>
        <taxon>Fungi</taxon>
        <taxon>Dikarya</taxon>
        <taxon>Ascomycota</taxon>
        <taxon>Pezizomycotina</taxon>
        <taxon>Sordariomycetes</taxon>
        <taxon>Sordariomycetidae</taxon>
        <taxon>Ophiostomatales</taxon>
        <taxon>Ophiostomataceae</taxon>
        <taxon>Sporothrix</taxon>
    </lineage>
</organism>
<feature type="compositionally biased region" description="Low complexity" evidence="9">
    <location>
        <begin position="548"/>
        <end position="565"/>
    </location>
</feature>
<comment type="subcellular location">
    <subcellularLocation>
        <location evidence="1 8">Nucleus</location>
    </subcellularLocation>
</comment>